<keyword evidence="4" id="KW-1185">Reference proteome</keyword>
<dbReference type="InParanoid" id="A0A409WDK4"/>
<comment type="caution">
    <text evidence="3">The sequence shown here is derived from an EMBL/GenBank/DDBJ whole genome shotgun (WGS) entry which is preliminary data.</text>
</comment>
<feature type="compositionally biased region" description="Polar residues" evidence="1">
    <location>
        <begin position="103"/>
        <end position="117"/>
    </location>
</feature>
<evidence type="ECO:0000313" key="4">
    <source>
        <dbReference type="Proteomes" id="UP000284842"/>
    </source>
</evidence>
<feature type="region of interest" description="Disordered" evidence="1">
    <location>
        <begin position="1034"/>
        <end position="1079"/>
    </location>
</feature>
<protein>
    <recommendedName>
        <fullName evidence="2">CxC2-like cysteine cluster KDZ transposase-associated domain-containing protein</fullName>
    </recommendedName>
</protein>
<dbReference type="AlphaFoldDB" id="A0A409WDK4"/>
<feature type="domain" description="CxC2-like cysteine cluster KDZ transposase-associated" evidence="2">
    <location>
        <begin position="168"/>
        <end position="272"/>
    </location>
</feature>
<dbReference type="InterPro" id="IPR040521">
    <property type="entry name" value="KDZ"/>
</dbReference>
<sequence length="1079" mass="122233">MLYPNKRAKTNVGGSVRVAVPSVTDDSSAIRVNEPRSIKTGGYRTTANQVKVVDISIEDWRNATSWAPVDSNSFALDANSNAYDEALYASVMDEPPMVRQRPEQSSVQQVPGDSSTNNKKRSKVSQRPSVVWTEKYRSEYLDELMRLEGRGDFQGMMWNDSRFIPVTLKSLGLRIQLNHSSSCPAPIPSHSNLTILHTNGIHEVAFDFCGCPRSIPQHLQLLRRRIYPASQQSIQTAATFPLLDLFLKLSFTSKGSMLDMYNALEKLTDSTGLRTPKRKYRILMRIMHQYRHLLMCKWAGRALEPSGIEGTKPGGLAYICLSCPYPGINLPDNWQSAPKEDRYLYRAYIAMDANFRLKNQLISNYSKDPGMGIGLSFMVPREPYEKYQLVKRKDDDISTCVGFQAMSQANTRFSRGLRYTGVAGVFCARSETFLPLGVANLQKGERFSVMDYVFASAIKQGFSSLSDVLISYDISCQWFVNLMNRMKEATWPTHLKLPESLKLVPAIPKLHEPMHAQGQNHQQYSLNYIPGVGLLDGECPERGWGPHNAMGNSTKSNGPGSRSDIIDAVFNWWNWLKAINMGSTLASRFRNAVSDRNIQVEAHRSLSEKVGPALVKKWESKCAAWDNDPYPKTVENPYEYKVEDAMTEAAVQTEFAKDEEKRLASGGHPKTPPHAYIEMALDIEDTQRRLKRLAKTPGETTDLREGSLTEQRNQLRLRIQALEVLQPLYMPGLAQYLKEHPQPSTQNKEDAPNLPEEETIWTPSLITPATERKQVCHPDLPEIEEKLRTSQCTDALAMLRHTLKIKSRLIYFKQKNVRGQREGTRSRAIIDRVHLRARTCVDKYRRAREAKLQLAGPGAWEESLRVLADEDIRSFTDVALKKKKGRPGTLEDGQVDTAMADAPTVTDNYNLDGEERERRDGSGETRKELSWIWLTPRSAEKTDNDDGDGILSVEWSKSRARSNRAKEEVRLLREEMRRCLATLEWKAMHWMGLIGKRTENTNKALNEGLKAYALKQHALYIALRDSFKEQWKAPLENKAMEDGGKAEKVDEDEEEEEENDDVEEGLGDNDSVDSDIADV</sequence>
<dbReference type="Pfam" id="PF18758">
    <property type="entry name" value="KDZ"/>
    <property type="match status" value="1"/>
</dbReference>
<accession>A0A409WDK4</accession>
<name>A0A409WDK4_9AGAR</name>
<feature type="region of interest" description="Disordered" evidence="1">
    <location>
        <begin position="904"/>
        <end position="923"/>
    </location>
</feature>
<evidence type="ECO:0000256" key="1">
    <source>
        <dbReference type="SAM" id="MobiDB-lite"/>
    </source>
</evidence>
<reference evidence="3 4" key="1">
    <citation type="journal article" date="2018" name="Evol. Lett.">
        <title>Horizontal gene cluster transfer increased hallucinogenic mushroom diversity.</title>
        <authorList>
            <person name="Reynolds H.T."/>
            <person name="Vijayakumar V."/>
            <person name="Gluck-Thaler E."/>
            <person name="Korotkin H.B."/>
            <person name="Matheny P.B."/>
            <person name="Slot J.C."/>
        </authorList>
    </citation>
    <scope>NUCLEOTIDE SEQUENCE [LARGE SCALE GENOMIC DNA]</scope>
    <source>
        <strain evidence="3 4">2629</strain>
    </source>
</reference>
<dbReference type="Pfam" id="PF18803">
    <property type="entry name" value="CxC2"/>
    <property type="match status" value="1"/>
</dbReference>
<feature type="compositionally biased region" description="Basic and acidic residues" evidence="1">
    <location>
        <begin position="913"/>
        <end position="923"/>
    </location>
</feature>
<organism evidence="3 4">
    <name type="scientific">Panaeolus cyanescens</name>
    <dbReference type="NCBI Taxonomy" id="181874"/>
    <lineage>
        <taxon>Eukaryota</taxon>
        <taxon>Fungi</taxon>
        <taxon>Dikarya</taxon>
        <taxon>Basidiomycota</taxon>
        <taxon>Agaricomycotina</taxon>
        <taxon>Agaricomycetes</taxon>
        <taxon>Agaricomycetidae</taxon>
        <taxon>Agaricales</taxon>
        <taxon>Agaricineae</taxon>
        <taxon>Galeropsidaceae</taxon>
        <taxon>Panaeolus</taxon>
    </lineage>
</organism>
<gene>
    <name evidence="3" type="ORF">CVT24_010515</name>
</gene>
<feature type="region of interest" description="Disordered" evidence="1">
    <location>
        <begin position="98"/>
        <end position="128"/>
    </location>
</feature>
<evidence type="ECO:0000313" key="3">
    <source>
        <dbReference type="EMBL" id="PPQ76569.1"/>
    </source>
</evidence>
<dbReference type="STRING" id="181874.A0A409WDK4"/>
<dbReference type="InterPro" id="IPR041457">
    <property type="entry name" value="CxC2_KDZ-assoc"/>
</dbReference>
<dbReference type="EMBL" id="NHTK01005558">
    <property type="protein sequence ID" value="PPQ76569.1"/>
    <property type="molecule type" value="Genomic_DNA"/>
</dbReference>
<evidence type="ECO:0000259" key="2">
    <source>
        <dbReference type="Pfam" id="PF18803"/>
    </source>
</evidence>
<feature type="compositionally biased region" description="Basic and acidic residues" evidence="1">
    <location>
        <begin position="1038"/>
        <end position="1048"/>
    </location>
</feature>
<proteinExistence type="predicted"/>
<dbReference type="OrthoDB" id="2682806at2759"/>
<dbReference type="Proteomes" id="UP000284842">
    <property type="component" value="Unassembled WGS sequence"/>
</dbReference>
<feature type="compositionally biased region" description="Acidic residues" evidence="1">
    <location>
        <begin position="1049"/>
        <end position="1079"/>
    </location>
</feature>